<proteinExistence type="predicted"/>
<name>S8DNP0_9LAMI</name>
<feature type="region of interest" description="Disordered" evidence="1">
    <location>
        <begin position="1"/>
        <end position="24"/>
    </location>
</feature>
<organism evidence="2 3">
    <name type="scientific">Genlisea aurea</name>
    <dbReference type="NCBI Taxonomy" id="192259"/>
    <lineage>
        <taxon>Eukaryota</taxon>
        <taxon>Viridiplantae</taxon>
        <taxon>Streptophyta</taxon>
        <taxon>Embryophyta</taxon>
        <taxon>Tracheophyta</taxon>
        <taxon>Spermatophyta</taxon>
        <taxon>Magnoliopsida</taxon>
        <taxon>eudicotyledons</taxon>
        <taxon>Gunneridae</taxon>
        <taxon>Pentapetalae</taxon>
        <taxon>asterids</taxon>
        <taxon>lamiids</taxon>
        <taxon>Lamiales</taxon>
        <taxon>Lentibulariaceae</taxon>
        <taxon>Genlisea</taxon>
    </lineage>
</organism>
<dbReference type="EMBL" id="AUSU01004695">
    <property type="protein sequence ID" value="EPS64638.1"/>
    <property type="molecule type" value="Genomic_DNA"/>
</dbReference>
<sequence>MDAHKNNFKIEAAPATTPAGGLSTWTPISDGIIASNPRISEEENVKIVDKYITDVLYGVSGQRRRRRLPVSELIAPSRGTEPDDPKNSSKF</sequence>
<evidence type="ECO:0000256" key="1">
    <source>
        <dbReference type="SAM" id="MobiDB-lite"/>
    </source>
</evidence>
<feature type="region of interest" description="Disordered" evidence="1">
    <location>
        <begin position="67"/>
        <end position="91"/>
    </location>
</feature>
<evidence type="ECO:0000313" key="2">
    <source>
        <dbReference type="EMBL" id="EPS64638.1"/>
    </source>
</evidence>
<dbReference type="AlphaFoldDB" id="S8DNP0"/>
<feature type="compositionally biased region" description="Basic and acidic residues" evidence="1">
    <location>
        <begin position="80"/>
        <end position="91"/>
    </location>
</feature>
<dbReference type="Proteomes" id="UP000015453">
    <property type="component" value="Unassembled WGS sequence"/>
</dbReference>
<comment type="caution">
    <text evidence="2">The sequence shown here is derived from an EMBL/GenBank/DDBJ whole genome shotgun (WGS) entry which is preliminary data.</text>
</comment>
<reference evidence="2 3" key="1">
    <citation type="journal article" date="2013" name="BMC Genomics">
        <title>The miniature genome of a carnivorous plant Genlisea aurea contains a low number of genes and short non-coding sequences.</title>
        <authorList>
            <person name="Leushkin E.V."/>
            <person name="Sutormin R.A."/>
            <person name="Nabieva E.R."/>
            <person name="Penin A.A."/>
            <person name="Kondrashov A.S."/>
            <person name="Logacheva M.D."/>
        </authorList>
    </citation>
    <scope>NUCLEOTIDE SEQUENCE [LARGE SCALE GENOMIC DNA]</scope>
</reference>
<gene>
    <name evidence="2" type="ORF">M569_10145</name>
</gene>
<accession>S8DNP0</accession>
<keyword evidence="3" id="KW-1185">Reference proteome</keyword>
<protein>
    <submittedName>
        <fullName evidence="2">Uncharacterized protein</fullName>
    </submittedName>
</protein>
<evidence type="ECO:0000313" key="3">
    <source>
        <dbReference type="Proteomes" id="UP000015453"/>
    </source>
</evidence>